<sequence>MIRETQNIDSHIVTDVSFVQKLPELKDKCIKKGSDCEKLYFSIEKPTILKRSLPVEKGFYVLGGI</sequence>
<reference evidence="1" key="1">
    <citation type="journal article" date="2019" name="bioRxiv">
        <title>The Genome of the Zebra Mussel, Dreissena polymorpha: A Resource for Invasive Species Research.</title>
        <authorList>
            <person name="McCartney M.A."/>
            <person name="Auch B."/>
            <person name="Kono T."/>
            <person name="Mallez S."/>
            <person name="Zhang Y."/>
            <person name="Obille A."/>
            <person name="Becker A."/>
            <person name="Abrahante J.E."/>
            <person name="Garbe J."/>
            <person name="Badalamenti J.P."/>
            <person name="Herman A."/>
            <person name="Mangelson H."/>
            <person name="Liachko I."/>
            <person name="Sullivan S."/>
            <person name="Sone E.D."/>
            <person name="Koren S."/>
            <person name="Silverstein K.A.T."/>
            <person name="Beckman K.B."/>
            <person name="Gohl D.M."/>
        </authorList>
    </citation>
    <scope>NUCLEOTIDE SEQUENCE</scope>
    <source>
        <strain evidence="1">Duluth1</strain>
        <tissue evidence="1">Whole animal</tissue>
    </source>
</reference>
<gene>
    <name evidence="1" type="ORF">DPMN_080049</name>
</gene>
<dbReference type="Proteomes" id="UP000828390">
    <property type="component" value="Unassembled WGS sequence"/>
</dbReference>
<dbReference type="EMBL" id="JAIWYP010000015">
    <property type="protein sequence ID" value="KAH3704987.1"/>
    <property type="molecule type" value="Genomic_DNA"/>
</dbReference>
<protein>
    <submittedName>
        <fullName evidence="1">Uncharacterized protein</fullName>
    </submittedName>
</protein>
<organism evidence="1 2">
    <name type="scientific">Dreissena polymorpha</name>
    <name type="common">Zebra mussel</name>
    <name type="synonym">Mytilus polymorpha</name>
    <dbReference type="NCBI Taxonomy" id="45954"/>
    <lineage>
        <taxon>Eukaryota</taxon>
        <taxon>Metazoa</taxon>
        <taxon>Spiralia</taxon>
        <taxon>Lophotrochozoa</taxon>
        <taxon>Mollusca</taxon>
        <taxon>Bivalvia</taxon>
        <taxon>Autobranchia</taxon>
        <taxon>Heteroconchia</taxon>
        <taxon>Euheterodonta</taxon>
        <taxon>Imparidentia</taxon>
        <taxon>Neoheterodontei</taxon>
        <taxon>Myida</taxon>
        <taxon>Dreissenoidea</taxon>
        <taxon>Dreissenidae</taxon>
        <taxon>Dreissena</taxon>
    </lineage>
</organism>
<evidence type="ECO:0000313" key="1">
    <source>
        <dbReference type="EMBL" id="KAH3704987.1"/>
    </source>
</evidence>
<dbReference type="AlphaFoldDB" id="A0A9D4BTI0"/>
<evidence type="ECO:0000313" key="2">
    <source>
        <dbReference type="Proteomes" id="UP000828390"/>
    </source>
</evidence>
<name>A0A9D4BTI0_DREPO</name>
<reference evidence="1" key="2">
    <citation type="submission" date="2020-11" db="EMBL/GenBank/DDBJ databases">
        <authorList>
            <person name="McCartney M.A."/>
            <person name="Auch B."/>
            <person name="Kono T."/>
            <person name="Mallez S."/>
            <person name="Becker A."/>
            <person name="Gohl D.M."/>
            <person name="Silverstein K.A.T."/>
            <person name="Koren S."/>
            <person name="Bechman K.B."/>
            <person name="Herman A."/>
            <person name="Abrahante J.E."/>
            <person name="Garbe J."/>
        </authorList>
    </citation>
    <scope>NUCLEOTIDE SEQUENCE</scope>
    <source>
        <strain evidence="1">Duluth1</strain>
        <tissue evidence="1">Whole animal</tissue>
    </source>
</reference>
<comment type="caution">
    <text evidence="1">The sequence shown here is derived from an EMBL/GenBank/DDBJ whole genome shotgun (WGS) entry which is preliminary data.</text>
</comment>
<proteinExistence type="predicted"/>
<accession>A0A9D4BTI0</accession>
<keyword evidence="2" id="KW-1185">Reference proteome</keyword>